<protein>
    <recommendedName>
        <fullName evidence="3">N-formylglutamate amidohydrolase</fullName>
    </recommendedName>
</protein>
<dbReference type="InParanoid" id="A0A151ZDQ8"/>
<evidence type="ECO:0000313" key="1">
    <source>
        <dbReference type="EMBL" id="KYQ92093.1"/>
    </source>
</evidence>
<accession>A0A151ZDQ8</accession>
<organism evidence="1 2">
    <name type="scientific">Tieghemostelium lacteum</name>
    <name type="common">Slime mold</name>
    <name type="synonym">Dictyostelium lacteum</name>
    <dbReference type="NCBI Taxonomy" id="361077"/>
    <lineage>
        <taxon>Eukaryota</taxon>
        <taxon>Amoebozoa</taxon>
        <taxon>Evosea</taxon>
        <taxon>Eumycetozoa</taxon>
        <taxon>Dictyostelia</taxon>
        <taxon>Dictyosteliales</taxon>
        <taxon>Raperosteliaceae</taxon>
        <taxon>Tieghemostelium</taxon>
    </lineage>
</organism>
<comment type="caution">
    <text evidence="1">The sequence shown here is derived from an EMBL/GenBank/DDBJ whole genome shotgun (WGS) entry which is preliminary data.</text>
</comment>
<keyword evidence="2" id="KW-1185">Reference proteome</keyword>
<dbReference type="OrthoDB" id="71260at2759"/>
<name>A0A151ZDQ8_TIELA</name>
<dbReference type="OMA" id="CIQVEIG"/>
<sequence length="338" mass="39286">MSTIEDKTPDYLYELVESYNDDYIFYQQGNIPFLLTFPHSGKNKIEGVGVRKKGIIDPDHHTDDLAMAIIRCFNCYHCFCKNCNCNKNSNNNNNSSSSGEGASSSPEHHHPDHSCNCEIKCQCHTMKQCDHVSDLKYYKDCPRPFIVYSKIHRKNCDFNRPEDKAYEDIRMKPHYDLYHRVIREYITKIKTEMNVQPLLLDMHGQSDLVNHILRGTKDLKTVFQLLRDNGGDQVLSGPNSILGYIHRHGIPVFPDPDPSVPAPLTKSQKIQLDPHKEHPHYNGAFTVINYSSEPININTIQVEVGFKWRSDYQNIIYFSKTFRDAILQFHRVYYLKKK</sequence>
<dbReference type="Gene3D" id="3.40.630.40">
    <property type="entry name" value="Zn-dependent exopeptidases"/>
    <property type="match status" value="1"/>
</dbReference>
<proteinExistence type="predicted"/>
<gene>
    <name evidence="1" type="ORF">DLAC_06931</name>
</gene>
<dbReference type="EMBL" id="LODT01000031">
    <property type="protein sequence ID" value="KYQ92093.1"/>
    <property type="molecule type" value="Genomic_DNA"/>
</dbReference>
<reference evidence="1 2" key="1">
    <citation type="submission" date="2015-12" db="EMBL/GenBank/DDBJ databases">
        <title>Dictyostelia acquired genes for synthesis and detection of signals that induce cell-type specialization by lateral gene transfer from prokaryotes.</title>
        <authorList>
            <person name="Gloeckner G."/>
            <person name="Schaap P."/>
        </authorList>
    </citation>
    <scope>NUCLEOTIDE SEQUENCE [LARGE SCALE GENOMIC DNA]</scope>
    <source>
        <strain evidence="1 2">TK</strain>
    </source>
</reference>
<dbReference type="AlphaFoldDB" id="A0A151ZDQ8"/>
<dbReference type="Proteomes" id="UP000076078">
    <property type="component" value="Unassembled WGS sequence"/>
</dbReference>
<evidence type="ECO:0008006" key="3">
    <source>
        <dbReference type="Google" id="ProtNLM"/>
    </source>
</evidence>
<evidence type="ECO:0000313" key="2">
    <source>
        <dbReference type="Proteomes" id="UP000076078"/>
    </source>
</evidence>